<keyword evidence="2" id="KW-0694">RNA-binding</keyword>
<feature type="compositionally biased region" description="Polar residues" evidence="3">
    <location>
        <begin position="234"/>
        <end position="252"/>
    </location>
</feature>
<feature type="compositionally biased region" description="Low complexity" evidence="3">
    <location>
        <begin position="179"/>
        <end position="188"/>
    </location>
</feature>
<evidence type="ECO:0000313" key="6">
    <source>
        <dbReference type="Proteomes" id="UP001283361"/>
    </source>
</evidence>
<dbReference type="SUPFAM" id="SSF54768">
    <property type="entry name" value="dsRNA-binding domain-like"/>
    <property type="match status" value="1"/>
</dbReference>
<dbReference type="GO" id="GO:0098964">
    <property type="term" value="P:anterograde dendritic transport of messenger ribonucleoprotein complex"/>
    <property type="evidence" value="ECO:0007669"/>
    <property type="project" value="TreeGrafter"/>
</dbReference>
<gene>
    <name evidence="5" type="ORF">RRG08_031515</name>
</gene>
<accession>A0AAE0XYA4</accession>
<dbReference type="GO" id="GO:0003729">
    <property type="term" value="F:mRNA binding"/>
    <property type="evidence" value="ECO:0007669"/>
    <property type="project" value="TreeGrafter"/>
</dbReference>
<evidence type="ECO:0000313" key="5">
    <source>
        <dbReference type="EMBL" id="KAK3726188.1"/>
    </source>
</evidence>
<feature type="region of interest" description="Disordered" evidence="3">
    <location>
        <begin position="1"/>
        <end position="68"/>
    </location>
</feature>
<dbReference type="GO" id="GO:0008298">
    <property type="term" value="P:intracellular mRNA localization"/>
    <property type="evidence" value="ECO:0007669"/>
    <property type="project" value="TreeGrafter"/>
</dbReference>
<dbReference type="GO" id="GO:0005886">
    <property type="term" value="C:plasma membrane"/>
    <property type="evidence" value="ECO:0007669"/>
    <property type="project" value="TreeGrafter"/>
</dbReference>
<dbReference type="CDD" id="cd19857">
    <property type="entry name" value="DSRM_STAU_rpt1"/>
    <property type="match status" value="1"/>
</dbReference>
<dbReference type="Proteomes" id="UP001283361">
    <property type="component" value="Unassembled WGS sequence"/>
</dbReference>
<dbReference type="GO" id="GO:0010494">
    <property type="term" value="C:cytoplasmic stress granule"/>
    <property type="evidence" value="ECO:0007669"/>
    <property type="project" value="TreeGrafter"/>
</dbReference>
<dbReference type="GO" id="GO:0003725">
    <property type="term" value="F:double-stranded RNA binding"/>
    <property type="evidence" value="ECO:0007669"/>
    <property type="project" value="TreeGrafter"/>
</dbReference>
<reference evidence="5" key="1">
    <citation type="journal article" date="2023" name="G3 (Bethesda)">
        <title>A reference genome for the long-term kleptoplast-retaining sea slug Elysia crispata morphotype clarki.</title>
        <authorList>
            <person name="Eastman K.E."/>
            <person name="Pendleton A.L."/>
            <person name="Shaikh M.A."/>
            <person name="Suttiyut T."/>
            <person name="Ogas R."/>
            <person name="Tomko P."/>
            <person name="Gavelis G."/>
            <person name="Widhalm J.R."/>
            <person name="Wisecaver J.H."/>
        </authorList>
    </citation>
    <scope>NUCLEOTIDE SEQUENCE</scope>
    <source>
        <strain evidence="5">ECLA1</strain>
    </source>
</reference>
<protein>
    <recommendedName>
        <fullName evidence="4">DRBM domain-containing protein</fullName>
    </recommendedName>
</protein>
<name>A0AAE0XYA4_9GAST</name>
<feature type="domain" description="DRBM" evidence="4">
    <location>
        <begin position="311"/>
        <end position="378"/>
    </location>
</feature>
<feature type="compositionally biased region" description="Polar residues" evidence="3">
    <location>
        <begin position="194"/>
        <end position="205"/>
    </location>
</feature>
<dbReference type="Pfam" id="PF00035">
    <property type="entry name" value="dsrm"/>
    <property type="match status" value="1"/>
</dbReference>
<dbReference type="InterPro" id="IPR014720">
    <property type="entry name" value="dsRBD_dom"/>
</dbReference>
<dbReference type="GO" id="GO:0032839">
    <property type="term" value="C:dendrite cytoplasm"/>
    <property type="evidence" value="ECO:0007669"/>
    <property type="project" value="GOC"/>
</dbReference>
<feature type="region of interest" description="Disordered" evidence="3">
    <location>
        <begin position="170"/>
        <end position="252"/>
    </location>
</feature>
<comment type="caution">
    <text evidence="5">The sequence shown here is derived from an EMBL/GenBank/DDBJ whole genome shotgun (WGS) entry which is preliminary data.</text>
</comment>
<feature type="compositionally biased region" description="Low complexity" evidence="3">
    <location>
        <begin position="220"/>
        <end position="233"/>
    </location>
</feature>
<dbReference type="PANTHER" id="PTHR46054:SF3">
    <property type="entry name" value="MATERNAL EFFECT PROTEIN STAUFEN"/>
    <property type="match status" value="1"/>
</dbReference>
<feature type="compositionally biased region" description="Polar residues" evidence="3">
    <location>
        <begin position="292"/>
        <end position="304"/>
    </location>
</feature>
<evidence type="ECO:0000256" key="2">
    <source>
        <dbReference type="PROSITE-ProRule" id="PRU00266"/>
    </source>
</evidence>
<dbReference type="FunFam" id="3.30.160.20:FF:000073">
    <property type="entry name" value="Double-stranded RNA-binding protein Staufen homolog"/>
    <property type="match status" value="1"/>
</dbReference>
<dbReference type="InterPro" id="IPR051740">
    <property type="entry name" value="DRBM-containing_protein"/>
</dbReference>
<evidence type="ECO:0000256" key="3">
    <source>
        <dbReference type="SAM" id="MobiDB-lite"/>
    </source>
</evidence>
<proteinExistence type="predicted"/>
<dbReference type="AlphaFoldDB" id="A0AAE0XYA4"/>
<feature type="compositionally biased region" description="Low complexity" evidence="3">
    <location>
        <begin position="58"/>
        <end position="68"/>
    </location>
</feature>
<dbReference type="Gene3D" id="3.30.160.20">
    <property type="match status" value="1"/>
</dbReference>
<dbReference type="GO" id="GO:0043025">
    <property type="term" value="C:neuronal cell body"/>
    <property type="evidence" value="ECO:0007669"/>
    <property type="project" value="TreeGrafter"/>
</dbReference>
<feature type="compositionally biased region" description="Polar residues" evidence="3">
    <location>
        <begin position="1"/>
        <end position="38"/>
    </location>
</feature>
<feature type="compositionally biased region" description="Polar residues" evidence="3">
    <location>
        <begin position="46"/>
        <end position="57"/>
    </location>
</feature>
<keyword evidence="6" id="KW-1185">Reference proteome</keyword>
<dbReference type="GO" id="GO:0007281">
    <property type="term" value="P:germ cell development"/>
    <property type="evidence" value="ECO:0007669"/>
    <property type="project" value="TreeGrafter"/>
</dbReference>
<evidence type="ECO:0000256" key="1">
    <source>
        <dbReference type="ARBA" id="ARBA00022737"/>
    </source>
</evidence>
<dbReference type="PROSITE" id="PS50137">
    <property type="entry name" value="DS_RBD"/>
    <property type="match status" value="1"/>
</dbReference>
<sequence>MNSQQQLSISNPAVNSASISSQRTMTQQQRGGLQNTGYQQFQQQQPSAISADQRSQFPAQSQQMQAPHQQQPMMVNADYVNSKNQPNGSEVRVAGNQQFPNGKGTLGICPVQNENHQSLASLEDQNKLALQTNPYHQHSQLLQYQQLQQSTQKHQELASQHCPHQQLSATPQNEHHLHLSMQQQHSLSTDVHQRNSNYQHKQLQIQQHLEQRKLQRHQQKQQQLQSQPKQILQNPSHAKSAAPSNVSQQQTKLQEPPLIIDTFSADETQDNNCGADHPEVEEKFQNTEETKSNGTTETCEEQSLANTKEKTPMCLINELARYNKVSHQYTLVDEQGPAHKKIFYVKLKLGDEEYSASGESIKKAQHAAAAIALKETGHPHPPPKPPRYSGTPICHTDENITPTVELNALAMKRGEAATYKAIEPQQPPYYPQPGMDYRGIYGQSCDCGASTSYCKFYNLSGKSHQNMSNLNKN</sequence>
<dbReference type="PANTHER" id="PTHR46054">
    <property type="entry name" value="MATERNAL EFFECT PROTEIN STAUFEN"/>
    <property type="match status" value="1"/>
</dbReference>
<dbReference type="GO" id="GO:0035418">
    <property type="term" value="P:protein localization to synapse"/>
    <property type="evidence" value="ECO:0007669"/>
    <property type="project" value="TreeGrafter"/>
</dbReference>
<organism evidence="5 6">
    <name type="scientific">Elysia crispata</name>
    <name type="common">lettuce slug</name>
    <dbReference type="NCBI Taxonomy" id="231223"/>
    <lineage>
        <taxon>Eukaryota</taxon>
        <taxon>Metazoa</taxon>
        <taxon>Spiralia</taxon>
        <taxon>Lophotrochozoa</taxon>
        <taxon>Mollusca</taxon>
        <taxon>Gastropoda</taxon>
        <taxon>Heterobranchia</taxon>
        <taxon>Euthyneura</taxon>
        <taxon>Panpulmonata</taxon>
        <taxon>Sacoglossa</taxon>
        <taxon>Placobranchoidea</taxon>
        <taxon>Plakobranchidae</taxon>
        <taxon>Elysia</taxon>
    </lineage>
</organism>
<dbReference type="EMBL" id="JAWDGP010007321">
    <property type="protein sequence ID" value="KAK3726188.1"/>
    <property type="molecule type" value="Genomic_DNA"/>
</dbReference>
<feature type="region of interest" description="Disordered" evidence="3">
    <location>
        <begin position="284"/>
        <end position="304"/>
    </location>
</feature>
<dbReference type="SMART" id="SM00358">
    <property type="entry name" value="DSRM"/>
    <property type="match status" value="1"/>
</dbReference>
<keyword evidence="1" id="KW-0677">Repeat</keyword>
<evidence type="ECO:0000259" key="4">
    <source>
        <dbReference type="PROSITE" id="PS50137"/>
    </source>
</evidence>